<protein>
    <submittedName>
        <fullName evidence="3">D-alanyl-D-alanine carboxypeptidase</fullName>
        <ecNumber evidence="3">3.4.16.4</ecNumber>
    </submittedName>
</protein>
<reference evidence="3" key="1">
    <citation type="journal article" date="2022" name="Int. J. Syst. Evol. Microbiol.">
        <title>Pseudomonas aegrilactucae sp. nov. and Pseudomonas morbosilactucae sp. nov., pathogens causing bacterial rot of lettuce in Japan.</title>
        <authorList>
            <person name="Sawada H."/>
            <person name="Fujikawa T."/>
            <person name="Satou M."/>
        </authorList>
    </citation>
    <scope>NUCLEOTIDE SEQUENCE</scope>
    <source>
        <strain evidence="3">0166_1</strain>
    </source>
</reference>
<name>A0A9E6XZB8_9ACTN</name>
<dbReference type="GO" id="GO:0009002">
    <property type="term" value="F:serine-type D-Ala-D-Ala carboxypeptidase activity"/>
    <property type="evidence" value="ECO:0007669"/>
    <property type="project" value="UniProtKB-EC"/>
</dbReference>
<dbReference type="PANTHER" id="PTHR46825">
    <property type="entry name" value="D-ALANYL-D-ALANINE-CARBOXYPEPTIDASE/ENDOPEPTIDASE AMPH"/>
    <property type="match status" value="1"/>
</dbReference>
<evidence type="ECO:0000256" key="1">
    <source>
        <dbReference type="SAM" id="SignalP"/>
    </source>
</evidence>
<sequence length="384" mass="39897">MPPRLLVVAALAVAAAISPAAATAATPKQADRALGRALGKVVRMPGGAPGAVAVIQRGSQRTVVRRGVADTRTGRPIDVNDRWRIASVSKAFSGATALALVAQGKLSVDDTIAQRLPGLPAAWGSVTLGQALHHTSGLPDFINAPSFRAAIEADARQTVEPSTIIGYVADEPLEFAPGSKYVYSDTDNIVVGLFIEAASGLSYDRALGALVLDPLALRRTSLPMGWRMVAPFVHGYFPNGSPDAAEDASELLNPTIAWASGGMVSSPLDLTRFVRAYASGRLYPGAPVTAQRQFVPGGSGPPGPGVNEAGLGIFRYRTRCGTVLGHTGNYAGYTTFIAATPDGRRSAVVQVSTQLSQALPAPASTAYRSLRRAWGLAVCAAMAK</sequence>
<keyword evidence="1" id="KW-0732">Signal</keyword>
<dbReference type="InterPro" id="IPR012338">
    <property type="entry name" value="Beta-lactam/transpept-like"/>
</dbReference>
<dbReference type="RefSeq" id="WP_259310613.1">
    <property type="nucleotide sequence ID" value="NZ_CP087164.1"/>
</dbReference>
<evidence type="ECO:0000259" key="2">
    <source>
        <dbReference type="Pfam" id="PF00144"/>
    </source>
</evidence>
<feature type="domain" description="Beta-lactamase-related" evidence="2">
    <location>
        <begin position="46"/>
        <end position="355"/>
    </location>
</feature>
<proteinExistence type="predicted"/>
<dbReference type="EC" id="3.4.16.4" evidence="3"/>
<dbReference type="InterPro" id="IPR050491">
    <property type="entry name" value="AmpC-like"/>
</dbReference>
<dbReference type="InterPro" id="IPR001466">
    <property type="entry name" value="Beta-lactam-related"/>
</dbReference>
<evidence type="ECO:0000313" key="4">
    <source>
        <dbReference type="Proteomes" id="UP001162834"/>
    </source>
</evidence>
<keyword evidence="3" id="KW-0645">Protease</keyword>
<dbReference type="Gene3D" id="3.40.710.10">
    <property type="entry name" value="DD-peptidase/beta-lactamase superfamily"/>
    <property type="match status" value="1"/>
</dbReference>
<dbReference type="EMBL" id="CP087164">
    <property type="protein sequence ID" value="UGS36546.1"/>
    <property type="molecule type" value="Genomic_DNA"/>
</dbReference>
<dbReference type="SUPFAM" id="SSF56601">
    <property type="entry name" value="beta-lactamase/transpeptidase-like"/>
    <property type="match status" value="1"/>
</dbReference>
<dbReference type="AlphaFoldDB" id="A0A9E6XZB8"/>
<keyword evidence="3" id="KW-0378">Hydrolase</keyword>
<keyword evidence="4" id="KW-1185">Reference proteome</keyword>
<evidence type="ECO:0000313" key="3">
    <source>
        <dbReference type="EMBL" id="UGS36546.1"/>
    </source>
</evidence>
<gene>
    <name evidence="3" type="ORF">DSM104329_02952</name>
</gene>
<feature type="signal peptide" evidence="1">
    <location>
        <begin position="1"/>
        <end position="24"/>
    </location>
</feature>
<accession>A0A9E6XZB8</accession>
<dbReference type="Proteomes" id="UP001162834">
    <property type="component" value="Chromosome"/>
</dbReference>
<dbReference type="Pfam" id="PF00144">
    <property type="entry name" value="Beta-lactamase"/>
    <property type="match status" value="1"/>
</dbReference>
<dbReference type="KEGG" id="sbae:DSM104329_02952"/>
<dbReference type="PANTHER" id="PTHR46825:SF7">
    <property type="entry name" value="D-ALANYL-D-ALANINE CARBOXYPEPTIDASE"/>
    <property type="match status" value="1"/>
</dbReference>
<feature type="chain" id="PRO_5039418443" evidence="1">
    <location>
        <begin position="25"/>
        <end position="384"/>
    </location>
</feature>
<organism evidence="3 4">
    <name type="scientific">Capillimicrobium parvum</name>
    <dbReference type="NCBI Taxonomy" id="2884022"/>
    <lineage>
        <taxon>Bacteria</taxon>
        <taxon>Bacillati</taxon>
        <taxon>Actinomycetota</taxon>
        <taxon>Thermoleophilia</taxon>
        <taxon>Solirubrobacterales</taxon>
        <taxon>Capillimicrobiaceae</taxon>
        <taxon>Capillimicrobium</taxon>
    </lineage>
</organism>
<keyword evidence="3" id="KW-0121">Carboxypeptidase</keyword>